<dbReference type="Pfam" id="PF00076">
    <property type="entry name" value="RRM_1"/>
    <property type="match status" value="1"/>
</dbReference>
<dbReference type="CDD" id="cd21608">
    <property type="entry name" value="RRM2_NsCP33_like"/>
    <property type="match status" value="1"/>
</dbReference>
<dbReference type="InterPro" id="IPR012677">
    <property type="entry name" value="Nucleotide-bd_a/b_plait_sf"/>
</dbReference>
<dbReference type="GO" id="GO:0003723">
    <property type="term" value="F:RNA binding"/>
    <property type="evidence" value="ECO:0007669"/>
    <property type="project" value="UniProtKB-KW"/>
</dbReference>
<dbReference type="AlphaFoldDB" id="A0A221KI29"/>
<dbReference type="SMART" id="SM00360">
    <property type="entry name" value="RRM"/>
    <property type="match status" value="1"/>
</dbReference>
<dbReference type="Proteomes" id="UP000199729">
    <property type="component" value="Chromosome"/>
</dbReference>
<dbReference type="InterPro" id="IPR052462">
    <property type="entry name" value="SLIRP/GR-RBP-like"/>
</dbReference>
<sequence>MENKLYVGNLSYSFRDDDLSELFSAHGHVQSAKVMMDRDTGRSKGFGFVEMGSASEAQAAISALNGQTVEGRALAVNVARPREERPGGFGGPRTGGFGGGQRSGGGGFGGGQRSGGGGGGFGGGYGSGNRGGYGGGRSSY</sequence>
<evidence type="ECO:0000256" key="2">
    <source>
        <dbReference type="SAM" id="MobiDB-lite"/>
    </source>
</evidence>
<dbReference type="PROSITE" id="PS50102">
    <property type="entry name" value="RRM"/>
    <property type="match status" value="1"/>
</dbReference>
<dbReference type="RefSeq" id="WP_089417373.1">
    <property type="nucleotide sequence ID" value="NZ_CP022423.1"/>
</dbReference>
<dbReference type="InterPro" id="IPR000504">
    <property type="entry name" value="RRM_dom"/>
</dbReference>
<proteinExistence type="predicted"/>
<evidence type="ECO:0000256" key="1">
    <source>
        <dbReference type="ARBA" id="ARBA00022884"/>
    </source>
</evidence>
<evidence type="ECO:0000313" key="5">
    <source>
        <dbReference type="Proteomes" id="UP000199729"/>
    </source>
</evidence>
<dbReference type="InterPro" id="IPR035979">
    <property type="entry name" value="RBD_domain_sf"/>
</dbReference>
<feature type="domain" description="RRM" evidence="3">
    <location>
        <begin position="3"/>
        <end position="81"/>
    </location>
</feature>
<dbReference type="OrthoDB" id="9798855at2"/>
<keyword evidence="1" id="KW-0694">RNA-binding</keyword>
<dbReference type="Gene3D" id="3.30.70.330">
    <property type="match status" value="1"/>
</dbReference>
<accession>A0A221KI29</accession>
<dbReference type="SUPFAM" id="SSF54928">
    <property type="entry name" value="RNA-binding domain, RBD"/>
    <property type="match status" value="1"/>
</dbReference>
<dbReference type="EMBL" id="CP022423">
    <property type="protein sequence ID" value="ASM78450.1"/>
    <property type="molecule type" value="Genomic_DNA"/>
</dbReference>
<dbReference type="PANTHER" id="PTHR48027">
    <property type="entry name" value="HETEROGENEOUS NUCLEAR RIBONUCLEOPROTEIN 87F-RELATED"/>
    <property type="match status" value="1"/>
</dbReference>
<dbReference type="KEGG" id="vff:VITFI_CDS2673"/>
<feature type="compositionally biased region" description="Gly residues" evidence="2">
    <location>
        <begin position="87"/>
        <end position="140"/>
    </location>
</feature>
<organism evidence="4 5">
    <name type="scientific">Vitreoscilla filiformis</name>
    <dbReference type="NCBI Taxonomy" id="63"/>
    <lineage>
        <taxon>Bacteria</taxon>
        <taxon>Pseudomonadati</taxon>
        <taxon>Pseudomonadota</taxon>
        <taxon>Betaproteobacteria</taxon>
        <taxon>Neisseriales</taxon>
        <taxon>Neisseriaceae</taxon>
        <taxon>Vitreoscilla</taxon>
    </lineage>
</organism>
<protein>
    <submittedName>
        <fullName evidence="4">RNA-binding protein</fullName>
    </submittedName>
</protein>
<dbReference type="InterPro" id="IPR048289">
    <property type="entry name" value="RRM2_NsCP33-like"/>
</dbReference>
<gene>
    <name evidence="4" type="ORF">VITFI_CDS2673</name>
</gene>
<feature type="region of interest" description="Disordered" evidence="2">
    <location>
        <begin position="78"/>
        <end position="140"/>
    </location>
</feature>
<name>A0A221KI29_VITFI</name>
<evidence type="ECO:0000259" key="3">
    <source>
        <dbReference type="PROSITE" id="PS50102"/>
    </source>
</evidence>
<reference evidence="4 5" key="1">
    <citation type="submission" date="2017-07" db="EMBL/GenBank/DDBJ databases">
        <title>Complete Genome Sequence of the cosmetic ferment Vitreoscilla filiformis (ATCC15551).</title>
        <authorList>
            <person name="Contreras S."/>
            <person name="Sagory-Zalkind P."/>
            <person name="Blanquart H."/>
            <person name="Iltis A."/>
            <person name="Morand S.C."/>
        </authorList>
    </citation>
    <scope>NUCLEOTIDE SEQUENCE [LARGE SCALE GENOMIC DNA]</scope>
    <source>
        <strain evidence="4 5">ATCC 15551</strain>
    </source>
</reference>
<keyword evidence="5" id="KW-1185">Reference proteome</keyword>
<evidence type="ECO:0000313" key="4">
    <source>
        <dbReference type="EMBL" id="ASM78450.1"/>
    </source>
</evidence>